<dbReference type="Gene3D" id="2.60.120.1440">
    <property type="match status" value="1"/>
</dbReference>
<evidence type="ECO:0000313" key="4">
    <source>
        <dbReference type="EMBL" id="MDN5199881.1"/>
    </source>
</evidence>
<gene>
    <name evidence="4" type="ORF">QQ008_00870</name>
</gene>
<feature type="domain" description="FecR protein" evidence="2">
    <location>
        <begin position="160"/>
        <end position="250"/>
    </location>
</feature>
<proteinExistence type="predicted"/>
<dbReference type="PIRSF" id="PIRSF018266">
    <property type="entry name" value="FecR"/>
    <property type="match status" value="1"/>
</dbReference>
<dbReference type="EMBL" id="JAUJEA010000001">
    <property type="protein sequence ID" value="MDN5199881.1"/>
    <property type="molecule type" value="Genomic_DNA"/>
</dbReference>
<dbReference type="InterPro" id="IPR012373">
    <property type="entry name" value="Ferrdict_sens_TM"/>
</dbReference>
<dbReference type="PANTHER" id="PTHR30273:SF2">
    <property type="entry name" value="PROTEIN FECR"/>
    <property type="match status" value="1"/>
</dbReference>
<reference evidence="4" key="1">
    <citation type="submission" date="2023-06" db="EMBL/GenBank/DDBJ databases">
        <title>Genomic of Parafulvivirga corallium.</title>
        <authorList>
            <person name="Wang G."/>
        </authorList>
    </citation>
    <scope>NUCLEOTIDE SEQUENCE</scope>
    <source>
        <strain evidence="4">BMA10</strain>
    </source>
</reference>
<evidence type="ECO:0000313" key="5">
    <source>
        <dbReference type="Proteomes" id="UP001172082"/>
    </source>
</evidence>
<organism evidence="4 5">
    <name type="scientific">Splendidivirga corallicola</name>
    <dbReference type="NCBI Taxonomy" id="3051826"/>
    <lineage>
        <taxon>Bacteria</taxon>
        <taxon>Pseudomonadati</taxon>
        <taxon>Bacteroidota</taxon>
        <taxon>Cytophagia</taxon>
        <taxon>Cytophagales</taxon>
        <taxon>Splendidivirgaceae</taxon>
        <taxon>Splendidivirga</taxon>
    </lineage>
</organism>
<keyword evidence="5" id="KW-1185">Reference proteome</keyword>
<evidence type="ECO:0000259" key="2">
    <source>
        <dbReference type="Pfam" id="PF04773"/>
    </source>
</evidence>
<dbReference type="Pfam" id="PF04773">
    <property type="entry name" value="FecR"/>
    <property type="match status" value="1"/>
</dbReference>
<protein>
    <submittedName>
        <fullName evidence="4">FecR domain-containing protein</fullName>
    </submittedName>
</protein>
<dbReference type="PANTHER" id="PTHR30273">
    <property type="entry name" value="PERIPLASMIC SIGNAL SENSOR AND SIGMA FACTOR ACTIVATOR FECR-RELATED"/>
    <property type="match status" value="1"/>
</dbReference>
<keyword evidence="1" id="KW-0812">Transmembrane</keyword>
<dbReference type="InterPro" id="IPR032508">
    <property type="entry name" value="FecR_C"/>
</dbReference>
<dbReference type="InterPro" id="IPR006860">
    <property type="entry name" value="FecR"/>
</dbReference>
<keyword evidence="1" id="KW-0472">Membrane</keyword>
<dbReference type="Pfam" id="PF16344">
    <property type="entry name" value="FecR_C"/>
    <property type="match status" value="1"/>
</dbReference>
<dbReference type="Gene3D" id="3.55.50.30">
    <property type="match status" value="1"/>
</dbReference>
<dbReference type="Proteomes" id="UP001172082">
    <property type="component" value="Unassembled WGS sequence"/>
</dbReference>
<feature type="transmembrane region" description="Helical" evidence="1">
    <location>
        <begin position="119"/>
        <end position="137"/>
    </location>
</feature>
<feature type="domain" description="Protein FecR C-terminal" evidence="3">
    <location>
        <begin position="299"/>
        <end position="366"/>
    </location>
</feature>
<dbReference type="RefSeq" id="WP_346749912.1">
    <property type="nucleotide sequence ID" value="NZ_JAUJEA010000001.1"/>
</dbReference>
<sequence length="369" mass="42143">MSYKQYTIEDFVMDIEFRRWVLEPDKELNLFWENWLEDNPDKVEIIREAIEVIKKLPVEKHLLSPEEINTITQKIENEIDEFEQSNTASNGGTVIPLNADSIVNKKQIHVPAQRKSPRLIAAAASVILVLASAYLVYQKVDLKRSDEKTATSMMTKENPKGQKSNIFLSDGTKVILNAASKISYPKPFDPDKRIVRLEGEAFFEVAKEEDRPFQVITGDITTIALGTSFNINAYNNNEEIDIALTTGSVKVEGESNAREDKLSELLVPGEALIYNLTDKTTVKKKFDKGEVTAWQEGVIYFKNANENEVKKRLENWYGIEISFANTRSGSWDLTAKFDNQSLKDVLISLSYTMDFDFSIEEKKVMIRYR</sequence>
<evidence type="ECO:0000256" key="1">
    <source>
        <dbReference type="SAM" id="Phobius"/>
    </source>
</evidence>
<accession>A0ABT8KGN5</accession>
<comment type="caution">
    <text evidence="4">The sequence shown here is derived from an EMBL/GenBank/DDBJ whole genome shotgun (WGS) entry which is preliminary data.</text>
</comment>
<keyword evidence="1" id="KW-1133">Transmembrane helix</keyword>
<name>A0ABT8KGN5_9BACT</name>
<evidence type="ECO:0000259" key="3">
    <source>
        <dbReference type="Pfam" id="PF16344"/>
    </source>
</evidence>